<dbReference type="SMART" id="SM00346">
    <property type="entry name" value="HTH_ICLR"/>
    <property type="match status" value="1"/>
</dbReference>
<proteinExistence type="predicted"/>
<keyword evidence="4" id="KW-0812">Transmembrane</keyword>
<evidence type="ECO:0000256" key="2">
    <source>
        <dbReference type="ARBA" id="ARBA00023125"/>
    </source>
</evidence>
<dbReference type="InterPro" id="IPR029016">
    <property type="entry name" value="GAF-like_dom_sf"/>
</dbReference>
<dbReference type="SUPFAM" id="SSF46785">
    <property type="entry name" value="Winged helix' DNA-binding domain"/>
    <property type="match status" value="1"/>
</dbReference>
<protein>
    <submittedName>
        <fullName evidence="7">DNA-binding transcriptional regulator</fullName>
    </submittedName>
</protein>
<evidence type="ECO:0000256" key="1">
    <source>
        <dbReference type="ARBA" id="ARBA00023015"/>
    </source>
</evidence>
<feature type="domain" description="HTH iclR-type" evidence="5">
    <location>
        <begin position="14"/>
        <end position="75"/>
    </location>
</feature>
<dbReference type="Proteomes" id="UP000288071">
    <property type="component" value="Unassembled WGS sequence"/>
</dbReference>
<dbReference type="GO" id="GO:0003700">
    <property type="term" value="F:DNA-binding transcription factor activity"/>
    <property type="evidence" value="ECO:0007669"/>
    <property type="project" value="TreeGrafter"/>
</dbReference>
<feature type="domain" description="IclR-ED" evidence="6">
    <location>
        <begin position="76"/>
        <end position="262"/>
    </location>
</feature>
<dbReference type="AlphaFoldDB" id="A0A3S3LGP8"/>
<keyword evidence="4" id="KW-1133">Transmembrane helix</keyword>
<organism evidence="7 8">
    <name type="scientific">Paenirhodobacter huangdaonensis</name>
    <dbReference type="NCBI Taxonomy" id="2501515"/>
    <lineage>
        <taxon>Bacteria</taxon>
        <taxon>Pseudomonadati</taxon>
        <taxon>Pseudomonadota</taxon>
        <taxon>Alphaproteobacteria</taxon>
        <taxon>Rhodobacterales</taxon>
        <taxon>Rhodobacter group</taxon>
        <taxon>Paenirhodobacter</taxon>
    </lineage>
</organism>
<dbReference type="InterPro" id="IPR011991">
    <property type="entry name" value="ArsR-like_HTH"/>
</dbReference>
<evidence type="ECO:0000259" key="6">
    <source>
        <dbReference type="PROSITE" id="PS51078"/>
    </source>
</evidence>
<dbReference type="PANTHER" id="PTHR30136">
    <property type="entry name" value="HELIX-TURN-HELIX TRANSCRIPTIONAL REGULATOR, ICLR FAMILY"/>
    <property type="match status" value="1"/>
</dbReference>
<dbReference type="Gene3D" id="3.30.450.40">
    <property type="match status" value="1"/>
</dbReference>
<evidence type="ECO:0000313" key="7">
    <source>
        <dbReference type="EMBL" id="RWR54500.1"/>
    </source>
</evidence>
<keyword evidence="1" id="KW-0805">Transcription regulation</keyword>
<keyword evidence="3" id="KW-0804">Transcription</keyword>
<dbReference type="GO" id="GO:0003677">
    <property type="term" value="F:DNA binding"/>
    <property type="evidence" value="ECO:0007669"/>
    <property type="project" value="UniProtKB-KW"/>
</dbReference>
<keyword evidence="8" id="KW-1185">Reference proteome</keyword>
<feature type="transmembrane region" description="Helical" evidence="4">
    <location>
        <begin position="213"/>
        <end position="232"/>
    </location>
</feature>
<dbReference type="PROSITE" id="PS51078">
    <property type="entry name" value="ICLR_ED"/>
    <property type="match status" value="1"/>
</dbReference>
<evidence type="ECO:0000259" key="5">
    <source>
        <dbReference type="PROSITE" id="PS51077"/>
    </source>
</evidence>
<dbReference type="EMBL" id="SAVA01000001">
    <property type="protein sequence ID" value="RWR54500.1"/>
    <property type="molecule type" value="Genomic_DNA"/>
</dbReference>
<dbReference type="InterPro" id="IPR036388">
    <property type="entry name" value="WH-like_DNA-bd_sf"/>
</dbReference>
<evidence type="ECO:0000313" key="8">
    <source>
        <dbReference type="Proteomes" id="UP000288071"/>
    </source>
</evidence>
<dbReference type="NCBIfam" id="NF007339">
    <property type="entry name" value="PRK09834.1-1"/>
    <property type="match status" value="1"/>
</dbReference>
<dbReference type="InterPro" id="IPR005471">
    <property type="entry name" value="Tscrpt_reg_IclR_N"/>
</dbReference>
<keyword evidence="4" id="KW-0472">Membrane</keyword>
<gene>
    <name evidence="7" type="ORF">EOW66_00060</name>
</gene>
<dbReference type="Pfam" id="PF01614">
    <property type="entry name" value="IclR_C"/>
    <property type="match status" value="1"/>
</dbReference>
<reference evidence="7 8" key="1">
    <citation type="submission" date="2019-01" db="EMBL/GenBank/DDBJ databases">
        <title>Sinorhodobacter populi sp. nov. isolated from the symptomatic bark tissue of Populus euramericana canker.</title>
        <authorList>
            <person name="Xu G."/>
        </authorList>
    </citation>
    <scope>NUCLEOTIDE SEQUENCE [LARGE SCALE GENOMIC DNA]</scope>
    <source>
        <strain evidence="7 8">CGMCC 1.12963</strain>
    </source>
</reference>
<sequence>MTMRDPTQKKSESVRSLTRGLAILRHVNAEGACRPGEIAAALGLPRPTVYRLLETLEEAGYVAFSASSNRVRVTRLAASLGDAGALTSDLCQIAGPLFADYGARLVWPLDLSVYDNAAMVIQETTHGRSPLSIDRAMIGYRLPMLRTSAGRAYLSFCGTEERELILDHLRRLGDPADMLFLEPHRLERMMGETRAAGFALRDAGEFRAQTASIAAPVLIEGAVAGCVSMIWIRTAMSTRKVLDSYGAPLVELVGKIAAGLSA</sequence>
<evidence type="ECO:0000256" key="4">
    <source>
        <dbReference type="SAM" id="Phobius"/>
    </source>
</evidence>
<dbReference type="GO" id="GO:0045892">
    <property type="term" value="P:negative regulation of DNA-templated transcription"/>
    <property type="evidence" value="ECO:0007669"/>
    <property type="project" value="TreeGrafter"/>
</dbReference>
<dbReference type="CDD" id="cd00090">
    <property type="entry name" value="HTH_ARSR"/>
    <property type="match status" value="1"/>
</dbReference>
<dbReference type="PROSITE" id="PS51077">
    <property type="entry name" value="HTH_ICLR"/>
    <property type="match status" value="1"/>
</dbReference>
<keyword evidence="2 7" id="KW-0238">DNA-binding</keyword>
<evidence type="ECO:0000256" key="3">
    <source>
        <dbReference type="ARBA" id="ARBA00023163"/>
    </source>
</evidence>
<comment type="caution">
    <text evidence="7">The sequence shown here is derived from an EMBL/GenBank/DDBJ whole genome shotgun (WGS) entry which is preliminary data.</text>
</comment>
<dbReference type="PANTHER" id="PTHR30136:SF23">
    <property type="entry name" value="DNA-BINDING TRANSCRIPTIONAL ACTIVATOR MHPR"/>
    <property type="match status" value="1"/>
</dbReference>
<accession>A0A3S3LGP8</accession>
<dbReference type="SUPFAM" id="SSF55781">
    <property type="entry name" value="GAF domain-like"/>
    <property type="match status" value="1"/>
</dbReference>
<name>A0A3S3LGP8_9RHOB</name>
<dbReference type="InterPro" id="IPR014757">
    <property type="entry name" value="Tscrpt_reg_IclR_C"/>
</dbReference>
<reference evidence="8" key="2">
    <citation type="submission" date="2019-01" db="EMBL/GenBank/DDBJ databases">
        <title>Sinorhodobacter populi sp. nov. isolated from the symptomatic bark tissue of Populus euramericana canker.</title>
        <authorList>
            <person name="Li Y."/>
        </authorList>
    </citation>
    <scope>NUCLEOTIDE SEQUENCE [LARGE SCALE GENOMIC DNA]</scope>
    <source>
        <strain evidence="8">CGMCC 1.12963</strain>
    </source>
</reference>
<dbReference type="Gene3D" id="1.10.10.10">
    <property type="entry name" value="Winged helix-like DNA-binding domain superfamily/Winged helix DNA-binding domain"/>
    <property type="match status" value="1"/>
</dbReference>
<dbReference type="RefSeq" id="WP_128153969.1">
    <property type="nucleotide sequence ID" value="NZ_JBHSOM010000007.1"/>
</dbReference>
<dbReference type="InterPro" id="IPR050707">
    <property type="entry name" value="HTH_MetabolicPath_Reg"/>
</dbReference>
<dbReference type="Pfam" id="PF09339">
    <property type="entry name" value="HTH_IclR"/>
    <property type="match status" value="1"/>
</dbReference>
<dbReference type="InterPro" id="IPR036390">
    <property type="entry name" value="WH_DNA-bd_sf"/>
</dbReference>